<dbReference type="InterPro" id="IPR017850">
    <property type="entry name" value="Alkaline_phosphatase_core_sf"/>
</dbReference>
<dbReference type="Pfam" id="PF10143">
    <property type="entry name" value="PhosphMutase"/>
    <property type="match status" value="1"/>
</dbReference>
<keyword evidence="9" id="KW-1185">Reference proteome</keyword>
<evidence type="ECO:0000259" key="7">
    <source>
        <dbReference type="Pfam" id="PF01676"/>
    </source>
</evidence>
<dbReference type="AlphaFoldDB" id="A0A9X8UHQ9"/>
<dbReference type="Gene3D" id="3.40.720.10">
    <property type="entry name" value="Alkaline Phosphatase, subunit A"/>
    <property type="match status" value="2"/>
</dbReference>
<dbReference type="SUPFAM" id="SSF53649">
    <property type="entry name" value="Alkaline phosphatase-like"/>
    <property type="match status" value="1"/>
</dbReference>
<evidence type="ECO:0000256" key="2">
    <source>
        <dbReference type="ARBA" id="ARBA00002315"/>
    </source>
</evidence>
<keyword evidence="5" id="KW-0324">Glycolysis</keyword>
<dbReference type="EMBL" id="SLUK01000011">
    <property type="protein sequence ID" value="TCL42290.1"/>
    <property type="molecule type" value="Genomic_DNA"/>
</dbReference>
<dbReference type="GO" id="GO:0004619">
    <property type="term" value="F:phosphoglycerate mutase activity"/>
    <property type="evidence" value="ECO:0007669"/>
    <property type="project" value="UniProtKB-EC"/>
</dbReference>
<comment type="function">
    <text evidence="2">Catalyzes the interconversion of 2-phosphoglycerate and 3-phosphoglycerate.</text>
</comment>
<dbReference type="Pfam" id="PF01676">
    <property type="entry name" value="Metalloenzyme"/>
    <property type="match status" value="1"/>
</dbReference>
<evidence type="ECO:0000256" key="3">
    <source>
        <dbReference type="ARBA" id="ARBA00004921"/>
    </source>
</evidence>
<dbReference type="InterPro" id="IPR042253">
    <property type="entry name" value="Pglycerate_mutase_ApgM_sf"/>
</dbReference>
<sequence length="388" mass="41297">MKVLLILDGLCDVPAPQLGYKTPLQVAGSATLRDMRAHGAHGFFDTCPPGREPDSMGCILTLLGVEAQRIPDGRACLEAMALGLPVREGDLWLRVSLAAVSASGELLSAVGAGLSAEELCEAARLLRALEAGGCSYFPAGDYRGLVCLPGRAGWMGRLSLPLPHQNLGKPLAALLPRGREEAALLRGLIRKSGELLAPLAREDRRYLLLPWGGAVKGRLPAFMELHGLRAGGVCAAGIVRGICAAMEIDCPSLPGATADWDTDLAGKLRAARNMWDHDFLLLHLNGADECAHRRDPVGKARFLSRVERELLAPLYAALGAEDSLLVCGDHGTNSQTGRHERGAQPFWLRSPHRRGDLGTLPGTAAVGLLRGETLPPASIAHDETSREE</sequence>
<dbReference type="GO" id="GO:0006096">
    <property type="term" value="P:glycolytic process"/>
    <property type="evidence" value="ECO:0007669"/>
    <property type="project" value="UniProtKB-KW"/>
</dbReference>
<evidence type="ECO:0000313" key="9">
    <source>
        <dbReference type="Proteomes" id="UP000294682"/>
    </source>
</evidence>
<feature type="domain" description="Metalloenzyme" evidence="7">
    <location>
        <begin position="3"/>
        <end position="352"/>
    </location>
</feature>
<evidence type="ECO:0000256" key="4">
    <source>
        <dbReference type="ARBA" id="ARBA00005524"/>
    </source>
</evidence>
<accession>A0A9X8UHQ9</accession>
<comment type="caution">
    <text evidence="8">The sequence shown here is derived from an EMBL/GenBank/DDBJ whole genome shotgun (WGS) entry which is preliminary data.</text>
</comment>
<evidence type="ECO:0000256" key="5">
    <source>
        <dbReference type="ARBA" id="ARBA00023152"/>
    </source>
</evidence>
<dbReference type="GO" id="GO:0046872">
    <property type="term" value="F:metal ion binding"/>
    <property type="evidence" value="ECO:0007669"/>
    <property type="project" value="InterPro"/>
</dbReference>
<comment type="pathway">
    <text evidence="3">Carbohydrate degradation.</text>
</comment>
<evidence type="ECO:0000313" key="8">
    <source>
        <dbReference type="EMBL" id="TCL42290.1"/>
    </source>
</evidence>
<dbReference type="RefSeq" id="WP_132085039.1">
    <property type="nucleotide sequence ID" value="NZ_SLUK01000011.1"/>
</dbReference>
<dbReference type="PANTHER" id="PTHR31209:SF0">
    <property type="entry name" value="METALLOENZYME DOMAIN-CONTAINING PROTEIN"/>
    <property type="match status" value="1"/>
</dbReference>
<comment type="similarity">
    <text evidence="4">Belongs to the BPG-independent phosphoglycerate mutase family. A-PGAM subfamily.</text>
</comment>
<reference evidence="8 9" key="1">
    <citation type="submission" date="2019-03" db="EMBL/GenBank/DDBJ databases">
        <title>Genomic Encyclopedia of Type Strains, Phase IV (KMG-IV): sequencing the most valuable type-strain genomes for metagenomic binning, comparative biology and taxonomic classification.</title>
        <authorList>
            <person name="Goeker M."/>
        </authorList>
    </citation>
    <scope>NUCLEOTIDE SEQUENCE [LARGE SCALE GENOMIC DNA]</scope>
    <source>
        <strain evidence="8 9">DSM 100433</strain>
    </source>
</reference>
<keyword evidence="6" id="KW-0413">Isomerase</keyword>
<protein>
    <submittedName>
        <fullName evidence="8">2,3-bisphosphoglycerate-independent phosphoglycerate mutase</fullName>
    </submittedName>
</protein>
<dbReference type="InterPro" id="IPR004456">
    <property type="entry name" value="Pglycerate_mutase_ApgM"/>
</dbReference>
<dbReference type="Proteomes" id="UP000294682">
    <property type="component" value="Unassembled WGS sequence"/>
</dbReference>
<gene>
    <name evidence="8" type="ORF">EDD78_11154</name>
</gene>
<dbReference type="InterPro" id="IPR006124">
    <property type="entry name" value="Metalloenzyme"/>
</dbReference>
<evidence type="ECO:0000256" key="6">
    <source>
        <dbReference type="ARBA" id="ARBA00023235"/>
    </source>
</evidence>
<evidence type="ECO:0000256" key="1">
    <source>
        <dbReference type="ARBA" id="ARBA00000370"/>
    </source>
</evidence>
<proteinExistence type="inferred from homology"/>
<organism evidence="8 9">
    <name type="scientific">Harryflintia acetispora</name>
    <dbReference type="NCBI Taxonomy" id="1849041"/>
    <lineage>
        <taxon>Bacteria</taxon>
        <taxon>Bacillati</taxon>
        <taxon>Bacillota</taxon>
        <taxon>Clostridia</taxon>
        <taxon>Eubacteriales</taxon>
        <taxon>Oscillospiraceae</taxon>
        <taxon>Harryflintia</taxon>
    </lineage>
</organism>
<dbReference type="Gene3D" id="3.30.70.2130">
    <property type="entry name" value="Metalloenzyme domain"/>
    <property type="match status" value="1"/>
</dbReference>
<dbReference type="PANTHER" id="PTHR31209">
    <property type="entry name" value="COFACTOR-INDEPENDENT PHOSPHOGLYCERATE MUTASE"/>
    <property type="match status" value="1"/>
</dbReference>
<comment type="catalytic activity">
    <reaction evidence="1">
        <text>(2R)-2-phosphoglycerate = (2R)-3-phosphoglycerate</text>
        <dbReference type="Rhea" id="RHEA:15901"/>
        <dbReference type="ChEBI" id="CHEBI:58272"/>
        <dbReference type="ChEBI" id="CHEBI:58289"/>
        <dbReference type="EC" id="5.4.2.12"/>
    </reaction>
</comment>
<name>A0A9X8UHQ9_9FIRM</name>